<proteinExistence type="predicted"/>
<reference evidence="2 3" key="1">
    <citation type="submission" date="2022-01" db="EMBL/GenBank/DDBJ databases">
        <title>Whole genome-based taxonomy of the Shewanellaceae.</title>
        <authorList>
            <person name="Martin-Rodriguez A.J."/>
        </authorList>
    </citation>
    <scope>NUCLEOTIDE SEQUENCE [LARGE SCALE GENOMIC DNA]</scope>
    <source>
        <strain evidence="2 3">DSM 24955</strain>
    </source>
</reference>
<feature type="transmembrane region" description="Helical" evidence="1">
    <location>
        <begin position="89"/>
        <end position="111"/>
    </location>
</feature>
<keyword evidence="1" id="KW-0812">Transmembrane</keyword>
<keyword evidence="3" id="KW-1185">Reference proteome</keyword>
<keyword evidence="1" id="KW-1133">Transmembrane helix</keyword>
<evidence type="ECO:0000313" key="2">
    <source>
        <dbReference type="EMBL" id="MCL1043939.1"/>
    </source>
</evidence>
<organism evidence="2 3">
    <name type="scientific">Shewanella electrodiphila</name>
    <dbReference type="NCBI Taxonomy" id="934143"/>
    <lineage>
        <taxon>Bacteria</taxon>
        <taxon>Pseudomonadati</taxon>
        <taxon>Pseudomonadota</taxon>
        <taxon>Gammaproteobacteria</taxon>
        <taxon>Alteromonadales</taxon>
        <taxon>Shewanellaceae</taxon>
        <taxon>Shewanella</taxon>
    </lineage>
</organism>
<evidence type="ECO:0000313" key="3">
    <source>
        <dbReference type="Proteomes" id="UP001202134"/>
    </source>
</evidence>
<dbReference type="InterPro" id="IPR010718">
    <property type="entry name" value="DUF1294"/>
</dbReference>
<evidence type="ECO:0000256" key="1">
    <source>
        <dbReference type="SAM" id="Phobius"/>
    </source>
</evidence>
<gene>
    <name evidence="2" type="ORF">L2737_01145</name>
</gene>
<keyword evidence="1" id="KW-0472">Membrane</keyword>
<dbReference type="EMBL" id="JAKIKU010000001">
    <property type="protein sequence ID" value="MCL1043939.1"/>
    <property type="molecule type" value="Genomic_DNA"/>
</dbReference>
<dbReference type="Pfam" id="PF06961">
    <property type="entry name" value="DUF1294"/>
    <property type="match status" value="1"/>
</dbReference>
<feature type="transmembrane region" description="Helical" evidence="1">
    <location>
        <begin position="7"/>
        <end position="38"/>
    </location>
</feature>
<name>A0ABT0KJI6_9GAMM</name>
<dbReference type="Proteomes" id="UP001202134">
    <property type="component" value="Unassembled WGS sequence"/>
</dbReference>
<comment type="caution">
    <text evidence="2">The sequence shown here is derived from an EMBL/GenBank/DDBJ whole genome shotgun (WGS) entry which is preliminary data.</text>
</comment>
<protein>
    <submittedName>
        <fullName evidence="2">DUF1294 domain-containing protein</fullName>
    </submittedName>
</protein>
<accession>A0ABT0KJI6</accession>
<sequence>MMKIFGLISLATMLVIGFMISMNLGYYLLAVNLISGFITWRDKRAASKQKWRIQEQTLHGFALIGGWPAGIIAQEVFRHKTQKTPFKWIYRLMILVNFSFASLMAYITFFAQ</sequence>
<dbReference type="RefSeq" id="WP_102529763.1">
    <property type="nucleotide sequence ID" value="NZ_JAKIKU010000001.1"/>
</dbReference>